<feature type="compositionally biased region" description="Low complexity" evidence="8">
    <location>
        <begin position="655"/>
        <end position="684"/>
    </location>
</feature>
<dbReference type="GO" id="GO:0004672">
    <property type="term" value="F:protein kinase activity"/>
    <property type="evidence" value="ECO:0007669"/>
    <property type="project" value="InterPro"/>
</dbReference>
<keyword evidence="5" id="KW-0862">Zinc</keyword>
<dbReference type="PRINTS" id="PR00888">
    <property type="entry name" value="SM22CALPONIN"/>
</dbReference>
<dbReference type="FunFam" id="3.30.200.20:FF:000042">
    <property type="entry name" value="Aurora kinase A"/>
    <property type="match status" value="1"/>
</dbReference>
<feature type="region of interest" description="Disordered" evidence="8">
    <location>
        <begin position="936"/>
        <end position="1074"/>
    </location>
</feature>
<feature type="domain" description="Protein kinase" evidence="9">
    <location>
        <begin position="1157"/>
        <end position="1410"/>
    </location>
</feature>
<evidence type="ECO:0000313" key="12">
    <source>
        <dbReference type="EMBL" id="PFH51771.1"/>
    </source>
</evidence>
<feature type="region of interest" description="Disordered" evidence="8">
    <location>
        <begin position="135"/>
        <end position="154"/>
    </location>
</feature>
<feature type="compositionally biased region" description="Basic and acidic residues" evidence="8">
    <location>
        <begin position="390"/>
        <end position="407"/>
    </location>
</feature>
<dbReference type="InterPro" id="IPR008271">
    <property type="entry name" value="Ser/Thr_kinase_AS"/>
</dbReference>
<evidence type="ECO:0000256" key="4">
    <source>
        <dbReference type="ARBA" id="ARBA00022777"/>
    </source>
</evidence>
<dbReference type="STRING" id="703135.A0A2A9NTY9"/>
<reference evidence="12 13" key="1">
    <citation type="submission" date="2014-02" db="EMBL/GenBank/DDBJ databases">
        <title>Transposable element dynamics among asymbiotic and ectomycorrhizal Amanita fungi.</title>
        <authorList>
            <consortium name="DOE Joint Genome Institute"/>
            <person name="Hess J."/>
            <person name="Skrede I."/>
            <person name="Wolfe B."/>
            <person name="LaButti K."/>
            <person name="Ohm R.A."/>
            <person name="Grigoriev I.V."/>
            <person name="Pringle A."/>
        </authorList>
    </citation>
    <scope>NUCLEOTIDE SEQUENCE [LARGE SCALE GENOMIC DNA]</scope>
    <source>
        <strain evidence="12 13">SKay4041</strain>
    </source>
</reference>
<feature type="region of interest" description="Disordered" evidence="8">
    <location>
        <begin position="625"/>
        <end position="767"/>
    </location>
</feature>
<dbReference type="InterPro" id="IPR011009">
    <property type="entry name" value="Kinase-like_dom_sf"/>
</dbReference>
<dbReference type="PROSITE" id="PS50021">
    <property type="entry name" value="CH"/>
    <property type="match status" value="1"/>
</dbReference>
<feature type="compositionally biased region" description="Pro residues" evidence="8">
    <location>
        <begin position="313"/>
        <end position="322"/>
    </location>
</feature>
<feature type="compositionally biased region" description="Basic and acidic residues" evidence="8">
    <location>
        <begin position="1454"/>
        <end position="1463"/>
    </location>
</feature>
<dbReference type="PROSITE" id="PS00479">
    <property type="entry name" value="ZF_DAG_PE_1"/>
    <property type="match status" value="1"/>
</dbReference>
<evidence type="ECO:0000256" key="1">
    <source>
        <dbReference type="ARBA" id="ARBA00022679"/>
    </source>
</evidence>
<feature type="domain" description="Calponin-homology (CH)" evidence="10">
    <location>
        <begin position="495"/>
        <end position="617"/>
    </location>
</feature>
<proteinExistence type="predicted"/>
<dbReference type="Pfam" id="PF00069">
    <property type="entry name" value="Pkinase"/>
    <property type="match status" value="1"/>
</dbReference>
<dbReference type="PANTHER" id="PTHR48016">
    <property type="entry name" value="MAP KINASE KINASE KINASE SSK2-RELATED-RELATED"/>
    <property type="match status" value="1"/>
</dbReference>
<keyword evidence="4" id="KW-0418">Kinase</keyword>
<dbReference type="InterPro" id="IPR036872">
    <property type="entry name" value="CH_dom_sf"/>
</dbReference>
<keyword evidence="6 7" id="KW-0067">ATP-binding</keyword>
<dbReference type="InterPro" id="IPR046349">
    <property type="entry name" value="C1-like_sf"/>
</dbReference>
<dbReference type="PROSITE" id="PS00107">
    <property type="entry name" value="PROTEIN_KINASE_ATP"/>
    <property type="match status" value="1"/>
</dbReference>
<dbReference type="CDD" id="cd00014">
    <property type="entry name" value="CH_SF"/>
    <property type="match status" value="1"/>
</dbReference>
<feature type="compositionally biased region" description="Basic and acidic residues" evidence="8">
    <location>
        <begin position="967"/>
        <end position="981"/>
    </location>
</feature>
<dbReference type="Proteomes" id="UP000242287">
    <property type="component" value="Unassembled WGS sequence"/>
</dbReference>
<evidence type="ECO:0000256" key="7">
    <source>
        <dbReference type="PROSITE-ProRule" id="PRU10141"/>
    </source>
</evidence>
<feature type="region of interest" description="Disordered" evidence="8">
    <location>
        <begin position="1451"/>
        <end position="1487"/>
    </location>
</feature>
<dbReference type="InterPro" id="IPR001715">
    <property type="entry name" value="CH_dom"/>
</dbReference>
<dbReference type="SUPFAM" id="SSF47576">
    <property type="entry name" value="Calponin-homology domain, CH-domain"/>
    <property type="match status" value="1"/>
</dbReference>
<evidence type="ECO:0008006" key="14">
    <source>
        <dbReference type="Google" id="ProtNLM"/>
    </source>
</evidence>
<dbReference type="Gene3D" id="1.10.510.10">
    <property type="entry name" value="Transferase(Phosphotransferase) domain 1"/>
    <property type="match status" value="1"/>
</dbReference>
<keyword evidence="1" id="KW-0808">Transferase</keyword>
<dbReference type="GO" id="GO:0000165">
    <property type="term" value="P:MAPK cascade"/>
    <property type="evidence" value="ECO:0007669"/>
    <property type="project" value="UniProtKB-ARBA"/>
</dbReference>
<dbReference type="PROSITE" id="PS50011">
    <property type="entry name" value="PROTEIN_KINASE_DOM"/>
    <property type="match status" value="1"/>
</dbReference>
<gene>
    <name evidence="12" type="ORF">AMATHDRAFT_58237</name>
</gene>
<feature type="compositionally biased region" description="Polar residues" evidence="8">
    <location>
        <begin position="1464"/>
        <end position="1479"/>
    </location>
</feature>
<dbReference type="SUPFAM" id="SSF57889">
    <property type="entry name" value="Cysteine-rich domain"/>
    <property type="match status" value="1"/>
</dbReference>
<evidence type="ECO:0000313" key="13">
    <source>
        <dbReference type="Proteomes" id="UP000242287"/>
    </source>
</evidence>
<dbReference type="Gene3D" id="1.10.418.10">
    <property type="entry name" value="Calponin-like domain"/>
    <property type="match status" value="1"/>
</dbReference>
<dbReference type="InterPro" id="IPR002219">
    <property type="entry name" value="PKC_DAG/PE"/>
</dbReference>
<accession>A0A2A9NTY9</accession>
<dbReference type="Pfam" id="PF00307">
    <property type="entry name" value="CH"/>
    <property type="match status" value="1"/>
</dbReference>
<evidence type="ECO:0000256" key="5">
    <source>
        <dbReference type="ARBA" id="ARBA00022833"/>
    </source>
</evidence>
<feature type="compositionally biased region" description="Polar residues" evidence="8">
    <location>
        <begin position="643"/>
        <end position="654"/>
    </location>
</feature>
<feature type="compositionally biased region" description="Basic and acidic residues" evidence="8">
    <location>
        <begin position="101"/>
        <end position="121"/>
    </location>
</feature>
<feature type="compositionally biased region" description="Polar residues" evidence="8">
    <location>
        <begin position="1660"/>
        <end position="1685"/>
    </location>
</feature>
<feature type="binding site" evidence="7">
    <location>
        <position position="1186"/>
    </location>
    <ligand>
        <name>ATP</name>
        <dbReference type="ChEBI" id="CHEBI:30616"/>
    </ligand>
</feature>
<evidence type="ECO:0000256" key="6">
    <source>
        <dbReference type="ARBA" id="ARBA00022840"/>
    </source>
</evidence>
<dbReference type="EMBL" id="KZ301984">
    <property type="protein sequence ID" value="PFH51771.1"/>
    <property type="molecule type" value="Genomic_DNA"/>
</dbReference>
<feature type="compositionally biased region" description="Low complexity" evidence="8">
    <location>
        <begin position="1626"/>
        <end position="1639"/>
    </location>
</feature>
<dbReference type="SMART" id="SM00109">
    <property type="entry name" value="C1"/>
    <property type="match status" value="1"/>
</dbReference>
<dbReference type="SUPFAM" id="SSF56112">
    <property type="entry name" value="Protein kinase-like (PK-like)"/>
    <property type="match status" value="1"/>
</dbReference>
<dbReference type="InterPro" id="IPR017441">
    <property type="entry name" value="Protein_kinase_ATP_BS"/>
</dbReference>
<dbReference type="PROSITE" id="PS50081">
    <property type="entry name" value="ZF_DAG_PE_2"/>
    <property type="match status" value="1"/>
</dbReference>
<dbReference type="CDD" id="cd00029">
    <property type="entry name" value="C1"/>
    <property type="match status" value="1"/>
</dbReference>
<keyword evidence="3 7" id="KW-0547">Nucleotide-binding</keyword>
<feature type="compositionally biased region" description="Low complexity" evidence="8">
    <location>
        <begin position="197"/>
        <end position="219"/>
    </location>
</feature>
<feature type="domain" description="Phorbol-ester/DAG-type" evidence="11">
    <location>
        <begin position="1492"/>
        <end position="1539"/>
    </location>
</feature>
<evidence type="ECO:0000259" key="9">
    <source>
        <dbReference type="PROSITE" id="PS50011"/>
    </source>
</evidence>
<dbReference type="CDD" id="cd06627">
    <property type="entry name" value="STKc_Cdc7_like"/>
    <property type="match status" value="1"/>
</dbReference>
<dbReference type="OrthoDB" id="8693905at2759"/>
<dbReference type="SMART" id="SM00220">
    <property type="entry name" value="S_TKc"/>
    <property type="match status" value="1"/>
</dbReference>
<evidence type="ECO:0000256" key="2">
    <source>
        <dbReference type="ARBA" id="ARBA00022723"/>
    </source>
</evidence>
<evidence type="ECO:0000256" key="3">
    <source>
        <dbReference type="ARBA" id="ARBA00022741"/>
    </source>
</evidence>
<dbReference type="Pfam" id="PF00130">
    <property type="entry name" value="C1_1"/>
    <property type="match status" value="1"/>
</dbReference>
<dbReference type="InterPro" id="IPR003096">
    <property type="entry name" value="SM22_calponin"/>
</dbReference>
<feature type="compositionally biased region" description="Pro residues" evidence="8">
    <location>
        <begin position="724"/>
        <end position="735"/>
    </location>
</feature>
<feature type="compositionally biased region" description="Basic and acidic residues" evidence="8">
    <location>
        <begin position="297"/>
        <end position="310"/>
    </location>
</feature>
<feature type="compositionally biased region" description="Low complexity" evidence="8">
    <location>
        <begin position="45"/>
        <end position="67"/>
    </location>
</feature>
<dbReference type="GO" id="GO:0005524">
    <property type="term" value="F:ATP binding"/>
    <property type="evidence" value="ECO:0007669"/>
    <property type="project" value="UniProtKB-UniRule"/>
</dbReference>
<dbReference type="Gene3D" id="3.30.60.20">
    <property type="match status" value="1"/>
</dbReference>
<dbReference type="InterPro" id="IPR000719">
    <property type="entry name" value="Prot_kinase_dom"/>
</dbReference>
<sequence length="1756" mass="192302">MAATMLQNADVPISSPFRVASQQRPSNNKPLPLALPFSRSPQPLTTFDISASTSTTSTTPEPSSSRPFQRLRSSLEQTLRTATRSRKTTNAESITTSSNSDKGKEKEKATPTSKDVPKEQARTRVLQRLPSKVTFRRGNREVATPSPIPPSGPILQVKAEGKHEKVRVAGFTSFQTPSMRQASISSPALHLSSQALPSPKSQSAVPVSSSSNNAALVSPARERSKKTDLTLSQREISPPFLLGSRREYRQDPVGTQNTITPQSKERLSRHRTTKSNPSVIPPSPSTPSLPPKYSNIHRSEERPSQIRLNRDLPSPPDTPTPLPASRSQFSQNSSRAASSTSHLPTTSTSGSPMIPARAASPIRARSPTIRPRVVSPSRLPPGASSPSRKPSLDQLRRSSAETPRRVSIETPLRGTDSPSPPRRRQTSPAQRSYAQNRHFNISSGSLLSLSSKIEHRELIRTAISMLCKEMIKPPPHMTRTESGIRDWEEVEVRLRALRRLERMWAKSGAVGSSGNVSASGGSGSGEERERRLFGEALRDGFVLCQLINKLRSSTVVRPDAREDGIFRASNVTKFLAACASYGLPNEELFQPDDLAGISSESLVRVAKTVIALINFVDTPLPERSKVISGQGQKPVPVPIPYQGSASRASASTPNLLPTAHSPSPSSPTRRRWSPPSTLPPLRSNSSEEDTSDTTPKESDAGRASSSSPVGDDDPSMVLLDVNPSPVPRFISPPPRSALRPRATRRAEDSRSSNGRVESPQPEVADSKYLSVSAPSDSIVELQYSRQSVASSAMTETTVTTVLSSILDTNLRGSGLNKFGTIRTVTTDFTSEAPSLSRTEGSFIADDMARRKSSDGGSKFVRDRKLSETVPIDLTRVAEETDESVSSKDNVSSYARNKPQVSSPERLERPHVHLHKGKWPDDFMGAFNLEVPAPISNPTPSMEYDGETQLSVPPITSPSRKPSPLGLSRRDTHLETLPELPRKTHRPRHSADNPILVPKESIFRRDTSPDAIPATKAMLRRHSTKPRVGQQNGMYYHSNDSESPPDADADTSVPFPRAPSRERGPGSSTPGVDIVAISDRPRFPRGRFQSDVEDARRRLRPSVDELNGRPRSRIESMVSLGVTSNASASDLLRRESMDGSGVRKTIIITEEGKSPVQFQLGNCIGRGQFGSVYRALNLSTGQTVAVKQIRLEGLKEDEVSELMREVNLYKRLSHPGIVKYEGMARDEETLSIVLEYAENGSLGQTLKAFGKLNERLVASYVVKILEGLHYLHGEDVVHCDLKAANILTTKTGNVKLTDFGVSLNLRAMEREIKNVAGTPNWMAPEIIELKGASSKSDIWSLACTVVELLTGRPPYAEISNSMTVMFRIVEDNIPPIPEDCSELAKDFLLLCFDKNPELRPSAEILFEHPWLKQNWGAFKELRPQDSIPFLRRVSADLQRSDAVRLLAQMDMPEPSPKEDVEHPESTVQSPPAEQRFSTKSVRPPGDSEFVPREHSFVKTTFSKPMRCRVCLTDVKKSAVICSQCSLISHSKCAPHAPPTCDLRAQLLLYAQYAEKTNPASVYHNPADALNGRPPVAMSDIPYVLHSPRTSLDTHPQSVPPPPTSHPPTAFKLMSAFKRSRSNLVADSTPSSPPVTSQTSSGDDKVIRRKTAFSRNKERRYSNTSNSTGVSSLRSAATAAESISSGPGTRKSHMSTSSADYSTRRPNDGPKMSRTRNISGLSEVTTMEDSTKSDVIPLLPDRRKHRNTDSKSSNCVVQ</sequence>
<feature type="compositionally biased region" description="Polar residues" evidence="8">
    <location>
        <begin position="1713"/>
        <end position="1726"/>
    </location>
</feature>
<evidence type="ECO:0000256" key="8">
    <source>
        <dbReference type="SAM" id="MobiDB-lite"/>
    </source>
</evidence>
<feature type="compositionally biased region" description="Polar residues" evidence="8">
    <location>
        <begin position="253"/>
        <end position="262"/>
    </location>
</feature>
<keyword evidence="2" id="KW-0479">Metal-binding</keyword>
<name>A0A2A9NTY9_9AGAR</name>
<feature type="region of interest" description="Disordered" evidence="8">
    <location>
        <begin position="192"/>
        <end position="437"/>
    </location>
</feature>
<feature type="region of interest" description="Disordered" evidence="8">
    <location>
        <begin position="1585"/>
        <end position="1756"/>
    </location>
</feature>
<feature type="compositionally biased region" description="Low complexity" evidence="8">
    <location>
        <begin position="323"/>
        <end position="381"/>
    </location>
</feature>
<evidence type="ECO:0000259" key="11">
    <source>
        <dbReference type="PROSITE" id="PS50081"/>
    </source>
</evidence>
<feature type="region of interest" description="Disordered" evidence="8">
    <location>
        <begin position="1"/>
        <end position="121"/>
    </location>
</feature>
<keyword evidence="13" id="KW-1185">Reference proteome</keyword>
<protein>
    <recommendedName>
        <fullName evidence="14">Protein kinase domain-containing protein</fullName>
    </recommendedName>
</protein>
<feature type="region of interest" description="Disordered" evidence="8">
    <location>
        <begin position="877"/>
        <end position="906"/>
    </location>
</feature>
<feature type="compositionally biased region" description="Polar residues" evidence="8">
    <location>
        <begin position="886"/>
        <end position="902"/>
    </location>
</feature>
<dbReference type="InterPro" id="IPR050538">
    <property type="entry name" value="MAP_kinase_kinase_kinase"/>
</dbReference>
<evidence type="ECO:0000259" key="10">
    <source>
        <dbReference type="PROSITE" id="PS50021"/>
    </source>
</evidence>
<feature type="compositionally biased region" description="Polar residues" evidence="8">
    <location>
        <begin position="20"/>
        <end position="29"/>
    </location>
</feature>
<dbReference type="PROSITE" id="PS00108">
    <property type="entry name" value="PROTEIN_KINASE_ST"/>
    <property type="match status" value="1"/>
</dbReference>
<feature type="compositionally biased region" description="Polar residues" evidence="8">
    <location>
        <begin position="71"/>
        <end position="100"/>
    </location>
</feature>
<dbReference type="PANTHER" id="PTHR48016:SF56">
    <property type="entry name" value="MAPKK KINASE"/>
    <property type="match status" value="1"/>
</dbReference>
<dbReference type="GO" id="GO:0046872">
    <property type="term" value="F:metal ion binding"/>
    <property type="evidence" value="ECO:0007669"/>
    <property type="project" value="UniProtKB-KW"/>
</dbReference>
<feature type="compositionally biased region" description="Pro residues" evidence="8">
    <location>
        <begin position="279"/>
        <end position="290"/>
    </location>
</feature>
<organism evidence="12 13">
    <name type="scientific">Amanita thiersii Skay4041</name>
    <dbReference type="NCBI Taxonomy" id="703135"/>
    <lineage>
        <taxon>Eukaryota</taxon>
        <taxon>Fungi</taxon>
        <taxon>Dikarya</taxon>
        <taxon>Basidiomycota</taxon>
        <taxon>Agaricomycotina</taxon>
        <taxon>Agaricomycetes</taxon>
        <taxon>Agaricomycetidae</taxon>
        <taxon>Agaricales</taxon>
        <taxon>Pluteineae</taxon>
        <taxon>Amanitaceae</taxon>
        <taxon>Amanita</taxon>
    </lineage>
</organism>